<proteinExistence type="predicted"/>
<dbReference type="InterPro" id="IPR050722">
    <property type="entry name" value="Pyruvate:ferred/Flavod_OxRd"/>
</dbReference>
<evidence type="ECO:0000256" key="8">
    <source>
        <dbReference type="SAM" id="Phobius"/>
    </source>
</evidence>
<dbReference type="GO" id="GO:0030976">
    <property type="term" value="F:thiamine pyrophosphate binding"/>
    <property type="evidence" value="ECO:0007669"/>
    <property type="project" value="InterPro"/>
</dbReference>
<dbReference type="PROSITE" id="PS00198">
    <property type="entry name" value="4FE4S_FER_1"/>
    <property type="match status" value="1"/>
</dbReference>
<protein>
    <submittedName>
        <fullName evidence="10">Pyruvate-flavodoxin oxidoreductase 4</fullName>
    </submittedName>
    <submittedName>
        <fullName evidence="11">Pyruvate-flavodoxin_oxidoreductase 4</fullName>
    </submittedName>
</protein>
<sequence length="1380" mass="152779">MQRNCWFGHTTSSTPHLIPNCEVKSGQATSSTALGDYAGTGCAERFLFLAAPAFLPVAREEFQSAPAVFHIKIRTLKFGDALCKSDLSGCYLEFKLFLLNSSLYMLYLFSLLSNIILTFILNNGVQVKRQYLTNNFTSYEIILLQNVQQSDQEYVYSIITLFNLLYVCDYEFNNHIPLTKIKYVNQINPLQPMTHQIVMNPIDGCTAAAHIAYYFSDTAIIYPITPSSPMAEYIDAWAAAKRLNAFDQVVSVEEMNHEQGAAGAMHGAIAAGALASTYTASQGLLLMIPNLYKMAGEHLPAVLHVAARTIATHSLSIHGDHSDIMAVRQTGVAIVVSPDVQEAMDFAIAAHIAAIKAEHPVIHAFDGFRTSHTIKKVEMINYETIKPFVPFEEIKAFRLKGLNPEHPKAMGSCQGPPVWLQAAEADNSHYNKIEGHFIEAFKDVEKITGRKYEIFEYYGAQDATDIVVLMGSGCITVQETIDYLNAQGQKTGAVLVRLFRPFSINYFISKIPQSVKRICVLDRCKENTATAEPLRQDVVCALIESGRLSKIEKIIGGRYGQSSKDFIPADVVVIFENLKSEKSMDHFVCSINDDVTFKSLTRKDELTLVPEGTVQCMFFGQGSDGTVGANKNAIKIIADNTQLFAQGYFDYDSFKAGGLTTSHLRFGPKKIGAEYYVYDSDFTACSQQSYWNKYHTMLVCSCRKGSILLLNTSCKTVEDFNKCMPKNMRAMIAAKNLKLMVMDASDISDKAGLPGRINSAMQTAFFMLSGVLPQDKAIEIWKKTIVKTFKKKGESVVNKNLAQVDATLAAGAVFEVKYPATWGDAPEGEEVKLYTDRMEKALVGAPDFIRKVMMPTALGQGNALPVSAFTRNGDMMTGTTHFYKRGIAVSVPTWQADTCIQCMQCAIVCPHAVIRPYLATEEEIKESPIKFLDSKNPTAAKYGKFKFAIQASPLDCTGCGVCVKVCPTAAKGTLVMHNIEKVEHAEYNKQIFLDDNVSYKADGFSLDDREKAIAFRMPHFEFHGACAGCGETAYITQFTRLFGQKMIIANATGCSSIYGFSFPYSPYNTDKNGHGPAWANSLFEDNAEFGYGMVVAISQRRDKVKEIAARVAKNAECPEELKKAIANWLERAHEIEGSEITGNILRAMINQQTCDCPDIKFLQAQENQELLRKPVMVIQGGDGWAYDIGFGGLDHIMASGLDFTIMVIDTEVYSNTGGQKSKATPLGAVARFAAAGKRTDKKDIATIAMSYTNAYVASINMGANYMHAIKTIREAVEYNGPSLIVAYCPCIEHGLKDMSESVAAQKLAAQTGYWLSFNRYPGKKFNLVTPKPSKPVSEFLNIQNRFVQLSTIRPEESVVLAQDLQKFIDERFVRYQKLTQ</sequence>
<reference evidence="10" key="1">
    <citation type="submission" date="2023-06" db="EMBL/GenBank/DDBJ databases">
        <authorList>
            <person name="Kurt Z."/>
        </authorList>
    </citation>
    <scope>NUCLEOTIDE SEQUENCE</scope>
</reference>
<keyword evidence="1" id="KW-0813">Transport</keyword>
<keyword evidence="3" id="KW-0479">Metal-binding</keyword>
<keyword evidence="7" id="KW-0411">Iron-sulfur</keyword>
<dbReference type="FunFam" id="3.40.920.10:FF:000001">
    <property type="entry name" value="Pyruvate:ferredoxin (Flavodoxin) oxidoreductase"/>
    <property type="match status" value="1"/>
</dbReference>
<dbReference type="GO" id="GO:0016903">
    <property type="term" value="F:oxidoreductase activity, acting on the aldehyde or oxo group of donors"/>
    <property type="evidence" value="ECO:0007669"/>
    <property type="project" value="InterPro"/>
</dbReference>
<dbReference type="PANTHER" id="PTHR32154">
    <property type="entry name" value="PYRUVATE-FLAVODOXIN OXIDOREDUCTASE-RELATED"/>
    <property type="match status" value="1"/>
</dbReference>
<dbReference type="PROSITE" id="PS51379">
    <property type="entry name" value="4FE4S_FER_2"/>
    <property type="match status" value="2"/>
</dbReference>
<dbReference type="InterPro" id="IPR033412">
    <property type="entry name" value="PFOR_II"/>
</dbReference>
<name>A0AA86RX63_9EUKA</name>
<dbReference type="FunFam" id="3.40.50.970:FF:000012">
    <property type="entry name" value="Pyruvate:ferredoxin (Flavodoxin) oxidoreductase"/>
    <property type="match status" value="1"/>
</dbReference>
<dbReference type="Gene3D" id="3.30.70.20">
    <property type="match status" value="1"/>
</dbReference>
<dbReference type="Pfam" id="PF17147">
    <property type="entry name" value="PFOR_II"/>
    <property type="match status" value="1"/>
</dbReference>
<dbReference type="Pfam" id="PF10371">
    <property type="entry name" value="EKR"/>
    <property type="match status" value="1"/>
</dbReference>
<keyword evidence="10" id="KW-0670">Pyruvate</keyword>
<dbReference type="PANTHER" id="PTHR32154:SF0">
    <property type="entry name" value="PYRUVATE-FLAVODOXIN OXIDOREDUCTASE-RELATED"/>
    <property type="match status" value="1"/>
</dbReference>
<dbReference type="NCBIfam" id="TIGR02176">
    <property type="entry name" value="pyruv_ox_red"/>
    <property type="match status" value="1"/>
</dbReference>
<evidence type="ECO:0000256" key="6">
    <source>
        <dbReference type="ARBA" id="ARBA00023004"/>
    </source>
</evidence>
<comment type="caution">
    <text evidence="10">The sequence shown here is derived from an EMBL/GenBank/DDBJ whole genome shotgun (WGS) entry which is preliminary data.</text>
</comment>
<dbReference type="SMART" id="SM00890">
    <property type="entry name" value="EKR"/>
    <property type="match status" value="1"/>
</dbReference>
<evidence type="ECO:0000313" key="10">
    <source>
        <dbReference type="EMBL" id="CAI9974195.1"/>
    </source>
</evidence>
<dbReference type="InterPro" id="IPR009014">
    <property type="entry name" value="Transketo_C/PFOR_II"/>
</dbReference>
<dbReference type="InterPro" id="IPR017900">
    <property type="entry name" value="4Fe4S_Fe_S_CS"/>
</dbReference>
<accession>A0AA86RX63</accession>
<keyword evidence="12" id="KW-1185">Reference proteome</keyword>
<dbReference type="GO" id="GO:0005506">
    <property type="term" value="F:iron ion binding"/>
    <property type="evidence" value="ECO:0007669"/>
    <property type="project" value="InterPro"/>
</dbReference>
<dbReference type="EMBL" id="CATOUU010001140">
    <property type="protein sequence ID" value="CAI9974195.1"/>
    <property type="molecule type" value="Genomic_DNA"/>
</dbReference>
<evidence type="ECO:0000313" key="12">
    <source>
        <dbReference type="Proteomes" id="UP001642409"/>
    </source>
</evidence>
<reference evidence="11 12" key="2">
    <citation type="submission" date="2024-07" db="EMBL/GenBank/DDBJ databases">
        <authorList>
            <person name="Akdeniz Z."/>
        </authorList>
    </citation>
    <scope>NUCLEOTIDE SEQUENCE [LARGE SCALE GENOMIC DNA]</scope>
</reference>
<dbReference type="InterPro" id="IPR029061">
    <property type="entry name" value="THDP-binding"/>
</dbReference>
<keyword evidence="8" id="KW-0472">Membrane</keyword>
<organism evidence="10">
    <name type="scientific">Hexamita inflata</name>
    <dbReference type="NCBI Taxonomy" id="28002"/>
    <lineage>
        <taxon>Eukaryota</taxon>
        <taxon>Metamonada</taxon>
        <taxon>Diplomonadida</taxon>
        <taxon>Hexamitidae</taxon>
        <taxon>Hexamitinae</taxon>
        <taxon>Hexamita</taxon>
    </lineage>
</organism>
<dbReference type="Gene3D" id="4.10.780.10">
    <property type="entry name" value="Pyruvate-flavodoxin oxidoreductase, EKR domain"/>
    <property type="match status" value="1"/>
</dbReference>
<dbReference type="InterPro" id="IPR002880">
    <property type="entry name" value="Pyrv_Fd/Flavodoxin_OxRdtase_N"/>
</dbReference>
<dbReference type="Gene3D" id="3.40.50.970">
    <property type="match status" value="2"/>
</dbReference>
<evidence type="ECO:0000256" key="1">
    <source>
        <dbReference type="ARBA" id="ARBA00022448"/>
    </source>
</evidence>
<dbReference type="CDD" id="cd07034">
    <property type="entry name" value="TPP_PYR_PFOR_IOR-alpha_like"/>
    <property type="match status" value="1"/>
</dbReference>
<gene>
    <name evidence="11" type="ORF">HINF_LOCUS61631</name>
    <name evidence="10" type="ORF">HINF_LOCUS61840</name>
</gene>
<dbReference type="SUPFAM" id="SSF54862">
    <property type="entry name" value="4Fe-4S ferredoxins"/>
    <property type="match status" value="1"/>
</dbReference>
<dbReference type="InterPro" id="IPR011895">
    <property type="entry name" value="Pyrv_flavodox_OxRed"/>
</dbReference>
<evidence type="ECO:0000313" key="11">
    <source>
        <dbReference type="EMBL" id="CAL6083248.1"/>
    </source>
</evidence>
<dbReference type="InterPro" id="IPR011766">
    <property type="entry name" value="TPP_enzyme_TPP-bd"/>
</dbReference>
<evidence type="ECO:0000256" key="7">
    <source>
        <dbReference type="ARBA" id="ARBA00023014"/>
    </source>
</evidence>
<dbReference type="Pfam" id="PF01558">
    <property type="entry name" value="POR"/>
    <property type="match status" value="1"/>
</dbReference>
<dbReference type="Pfam" id="PF12838">
    <property type="entry name" value="Fer4_7"/>
    <property type="match status" value="1"/>
</dbReference>
<dbReference type="InterPro" id="IPR019752">
    <property type="entry name" value="Pyrv/ketoisovalerate_OxRed_cat"/>
</dbReference>
<dbReference type="InterPro" id="IPR017896">
    <property type="entry name" value="4Fe4S_Fe-S-bd"/>
</dbReference>
<evidence type="ECO:0000256" key="5">
    <source>
        <dbReference type="ARBA" id="ARBA00023002"/>
    </source>
</evidence>
<keyword evidence="6" id="KW-0408">Iron</keyword>
<keyword evidence="8" id="KW-1133">Transmembrane helix</keyword>
<keyword evidence="8" id="KW-0812">Transmembrane</keyword>
<dbReference type="GO" id="GO:0022900">
    <property type="term" value="P:electron transport chain"/>
    <property type="evidence" value="ECO:0007669"/>
    <property type="project" value="InterPro"/>
</dbReference>
<evidence type="ECO:0000256" key="3">
    <source>
        <dbReference type="ARBA" id="ARBA00022723"/>
    </source>
</evidence>
<evidence type="ECO:0000259" key="9">
    <source>
        <dbReference type="PROSITE" id="PS51379"/>
    </source>
</evidence>
<dbReference type="Proteomes" id="UP001642409">
    <property type="component" value="Unassembled WGS sequence"/>
</dbReference>
<dbReference type="EMBL" id="CAXDID020000371">
    <property type="protein sequence ID" value="CAL6083248.1"/>
    <property type="molecule type" value="Genomic_DNA"/>
</dbReference>
<dbReference type="GO" id="GO:0006979">
    <property type="term" value="P:response to oxidative stress"/>
    <property type="evidence" value="ECO:0007669"/>
    <property type="project" value="TreeGrafter"/>
</dbReference>
<dbReference type="Gene3D" id="3.40.920.10">
    <property type="entry name" value="Pyruvate-ferredoxin oxidoreductase, PFOR, domain III"/>
    <property type="match status" value="1"/>
</dbReference>
<dbReference type="InterPro" id="IPR019456">
    <property type="entry name" value="Pyrv-flavodox_OxRtase_EKR"/>
</dbReference>
<dbReference type="Gene3D" id="3.40.50.920">
    <property type="match status" value="1"/>
</dbReference>
<evidence type="ECO:0000256" key="4">
    <source>
        <dbReference type="ARBA" id="ARBA00022982"/>
    </source>
</evidence>
<dbReference type="Pfam" id="PF02775">
    <property type="entry name" value="TPP_enzyme_C"/>
    <property type="match status" value="1"/>
</dbReference>
<dbReference type="SUPFAM" id="SSF52922">
    <property type="entry name" value="TK C-terminal domain-like"/>
    <property type="match status" value="1"/>
</dbReference>
<evidence type="ECO:0000256" key="2">
    <source>
        <dbReference type="ARBA" id="ARBA00022485"/>
    </source>
</evidence>
<dbReference type="InterPro" id="IPR002869">
    <property type="entry name" value="Pyrv_flavodox_OxRed_cen"/>
</dbReference>
<dbReference type="SUPFAM" id="SSF53323">
    <property type="entry name" value="Pyruvate-ferredoxin oxidoreductase, PFOR, domain III"/>
    <property type="match status" value="1"/>
</dbReference>
<dbReference type="FunFam" id="3.40.50.920:FF:000007">
    <property type="entry name" value="Pyruvate:ferredoxin (Flavodoxin) oxidoreductase"/>
    <property type="match status" value="1"/>
</dbReference>
<keyword evidence="4" id="KW-0249">Electron transport</keyword>
<feature type="domain" description="4Fe-4S ferredoxin-type" evidence="9">
    <location>
        <begin position="890"/>
        <end position="919"/>
    </location>
</feature>
<dbReference type="InterPro" id="IPR037112">
    <property type="entry name" value="Pyrv-flavodox_OxR_EKR_sf"/>
</dbReference>
<dbReference type="GO" id="GO:0051539">
    <property type="term" value="F:4 iron, 4 sulfur cluster binding"/>
    <property type="evidence" value="ECO:0007669"/>
    <property type="project" value="UniProtKB-KW"/>
</dbReference>
<feature type="domain" description="4Fe-4S ferredoxin-type" evidence="9">
    <location>
        <begin position="947"/>
        <end position="977"/>
    </location>
</feature>
<dbReference type="Pfam" id="PF01855">
    <property type="entry name" value="POR_N"/>
    <property type="match status" value="1"/>
</dbReference>
<keyword evidence="2" id="KW-0004">4Fe-4S</keyword>
<dbReference type="SUPFAM" id="SSF52518">
    <property type="entry name" value="Thiamin diphosphate-binding fold (THDP-binding)"/>
    <property type="match status" value="2"/>
</dbReference>
<feature type="transmembrane region" description="Helical" evidence="8">
    <location>
        <begin position="103"/>
        <end position="121"/>
    </location>
</feature>
<keyword evidence="5" id="KW-0560">Oxidoreductase</keyword>